<feature type="region of interest" description="Disordered" evidence="1">
    <location>
        <begin position="58"/>
        <end position="148"/>
    </location>
</feature>
<reference evidence="3" key="1">
    <citation type="submission" date="2023-06" db="EMBL/GenBank/DDBJ databases">
        <authorList>
            <person name="Noh H."/>
        </authorList>
    </citation>
    <scope>NUCLEOTIDE SEQUENCE</scope>
    <source>
        <strain evidence="3">DUCC20226</strain>
    </source>
</reference>
<dbReference type="AlphaFoldDB" id="A0AAD9S9V8"/>
<organism evidence="3 4">
    <name type="scientific">Phomopsis amygdali</name>
    <name type="common">Fusicoccum amygdali</name>
    <dbReference type="NCBI Taxonomy" id="1214568"/>
    <lineage>
        <taxon>Eukaryota</taxon>
        <taxon>Fungi</taxon>
        <taxon>Dikarya</taxon>
        <taxon>Ascomycota</taxon>
        <taxon>Pezizomycotina</taxon>
        <taxon>Sordariomycetes</taxon>
        <taxon>Sordariomycetidae</taxon>
        <taxon>Diaporthales</taxon>
        <taxon>Diaporthaceae</taxon>
        <taxon>Diaporthe</taxon>
    </lineage>
</organism>
<proteinExistence type="predicted"/>
<evidence type="ECO:0000313" key="4">
    <source>
        <dbReference type="Proteomes" id="UP001265746"/>
    </source>
</evidence>
<keyword evidence="2" id="KW-1133">Transmembrane helix</keyword>
<sequence>MSNTTSRFFSFSDEFKEWAKQEDAVNNQMNSNWIPAYIIITLIPIGFIISAALASRKETKRQASERAARAARIGPGPNDSRNSIASDTGAVIAGGATHGTDDVSPARRQLRGPVGEQFRQHEHRHAKSGPSSAQSRARGRSIWPSYLE</sequence>
<comment type="caution">
    <text evidence="3">The sequence shown here is derived from an EMBL/GenBank/DDBJ whole genome shotgun (WGS) entry which is preliminary data.</text>
</comment>
<name>A0AAD9S9V8_PHOAM</name>
<gene>
    <name evidence="3" type="ORF">N8I77_009298</name>
</gene>
<accession>A0AAD9S9V8</accession>
<evidence type="ECO:0000256" key="2">
    <source>
        <dbReference type="SAM" id="Phobius"/>
    </source>
</evidence>
<dbReference type="EMBL" id="JAUJFL010000005">
    <property type="protein sequence ID" value="KAK2602792.1"/>
    <property type="molecule type" value="Genomic_DNA"/>
</dbReference>
<evidence type="ECO:0000256" key="1">
    <source>
        <dbReference type="SAM" id="MobiDB-lite"/>
    </source>
</evidence>
<dbReference type="Proteomes" id="UP001265746">
    <property type="component" value="Unassembled WGS sequence"/>
</dbReference>
<protein>
    <submittedName>
        <fullName evidence="3">Uncharacterized protein</fullName>
    </submittedName>
</protein>
<evidence type="ECO:0000313" key="3">
    <source>
        <dbReference type="EMBL" id="KAK2602792.1"/>
    </source>
</evidence>
<keyword evidence="2" id="KW-0472">Membrane</keyword>
<keyword evidence="4" id="KW-1185">Reference proteome</keyword>
<keyword evidence="2" id="KW-0812">Transmembrane</keyword>
<feature type="compositionally biased region" description="Basic and acidic residues" evidence="1">
    <location>
        <begin position="58"/>
        <end position="68"/>
    </location>
</feature>
<feature type="transmembrane region" description="Helical" evidence="2">
    <location>
        <begin position="34"/>
        <end position="54"/>
    </location>
</feature>